<feature type="binding site" evidence="7">
    <location>
        <position position="139"/>
    </location>
    <ligand>
        <name>Zn(2+)</name>
        <dbReference type="ChEBI" id="CHEBI:29105"/>
    </ligand>
</feature>
<dbReference type="GO" id="GO:0031314">
    <property type="term" value="C:extrinsic component of mitochondrial inner membrane"/>
    <property type="evidence" value="ECO:0007669"/>
    <property type="project" value="UniProtKB-UniRule"/>
</dbReference>
<comment type="function">
    <text evidence="7">Lyase that catalyzes the C1-decarboxylation of 4-hydroxy-3-methoxy-5-(all-trans-polyprenyl)benzoic acid into 2-methoxy-6-(all-trans-polyprenyl)phenol during ubiquinone biosynthesis.</text>
</comment>
<keyword evidence="7" id="KW-0862">Zinc</keyword>
<comment type="catalytic activity">
    <reaction evidence="7">
        <text>a 4-hydroxy-3-methoxy-5-(all-trans-polyprenyl)benzoate + H(+) = a 2-methoxy-6-(all-trans-polyprenyl)phenol + CO2</text>
        <dbReference type="Rhea" id="RHEA:81179"/>
        <dbReference type="Rhea" id="RHEA-COMP:9551"/>
        <dbReference type="Rhea" id="RHEA-COMP:10931"/>
        <dbReference type="ChEBI" id="CHEBI:15378"/>
        <dbReference type="ChEBI" id="CHEBI:16526"/>
        <dbReference type="ChEBI" id="CHEBI:62731"/>
        <dbReference type="ChEBI" id="CHEBI:84443"/>
        <dbReference type="EC" id="4.1.1.130"/>
    </reaction>
</comment>
<evidence type="ECO:0000256" key="7">
    <source>
        <dbReference type="HAMAP-Rule" id="MF_03111"/>
    </source>
</evidence>
<evidence type="ECO:0000256" key="4">
    <source>
        <dbReference type="ARBA" id="ARBA00023136"/>
    </source>
</evidence>
<feature type="binding site" evidence="7">
    <location>
        <position position="123"/>
    </location>
    <ligand>
        <name>Zn(2+)</name>
        <dbReference type="ChEBI" id="CHEBI:29105"/>
    </ligand>
</feature>
<comment type="cofactor">
    <cofactor evidence="7">
        <name>Zn(2+)</name>
        <dbReference type="ChEBI" id="CHEBI:29105"/>
    </cofactor>
</comment>
<comment type="subcellular location">
    <subcellularLocation>
        <location evidence="7">Mitochondrion inner membrane</location>
        <topology evidence="7">Peripheral membrane protein</topology>
        <orientation evidence="7">Matrix side</orientation>
    </subcellularLocation>
</comment>
<keyword evidence="5 7" id="KW-0456">Lyase</keyword>
<sequence length="225" mass="25520">MSTPSLPCRVAISVKSAFTALMDPTRGDMVAALGETTGLRALNQLRNRLLLTKEGRQILKEKPIINSSTIDLNYLSQLPQDTFGFAYHNFLSTQDVSPDTRSEIKYIGDPQLAYVMTRYRQIHDFWHTLVDLPITVEAEIGLKYFEYFQTGLPMNGLAALFGPVGLQPEQRKVLMDVYIPWSIQCASSSKFLMQVYYEKMFESKLDNVIKELGIVRAPKVESINE</sequence>
<reference evidence="8" key="1">
    <citation type="submission" date="2020-05" db="EMBL/GenBank/DDBJ databases">
        <title>Phylogenomic resolution of chytrid fungi.</title>
        <authorList>
            <person name="Stajich J.E."/>
            <person name="Amses K."/>
            <person name="Simmons R."/>
            <person name="Seto K."/>
            <person name="Myers J."/>
            <person name="Bonds A."/>
            <person name="Quandt C.A."/>
            <person name="Barry K."/>
            <person name="Liu P."/>
            <person name="Grigoriev I."/>
            <person name="Longcore J.E."/>
            <person name="James T.Y."/>
        </authorList>
    </citation>
    <scope>NUCLEOTIDE SEQUENCE</scope>
    <source>
        <strain evidence="8">PLAUS21</strain>
    </source>
</reference>
<keyword evidence="4 7" id="KW-0472">Membrane</keyword>
<keyword evidence="1 7" id="KW-0831">Ubiquinone biosynthesis</keyword>
<evidence type="ECO:0000313" key="9">
    <source>
        <dbReference type="Proteomes" id="UP001210925"/>
    </source>
</evidence>
<dbReference type="GO" id="GO:0008270">
    <property type="term" value="F:zinc ion binding"/>
    <property type="evidence" value="ECO:0007669"/>
    <property type="project" value="UniProtKB-UniRule"/>
</dbReference>
<proteinExistence type="inferred from homology"/>
<evidence type="ECO:0000256" key="3">
    <source>
        <dbReference type="ARBA" id="ARBA00023128"/>
    </source>
</evidence>
<keyword evidence="2 7" id="KW-0999">Mitochondrion inner membrane</keyword>
<dbReference type="InterPro" id="IPR027540">
    <property type="entry name" value="Coq4_euk"/>
</dbReference>
<keyword evidence="9" id="KW-1185">Reference proteome</keyword>
<dbReference type="InterPro" id="IPR007715">
    <property type="entry name" value="Coq4"/>
</dbReference>
<name>A0AAD5UK21_9FUNG</name>
<evidence type="ECO:0000256" key="1">
    <source>
        <dbReference type="ARBA" id="ARBA00022688"/>
    </source>
</evidence>
<comment type="subunit">
    <text evidence="7">Component of a multi-subunit COQ enzyme complex, composed of at least COQ3, COQ4, COQ5, COQ6, COQ7 and COQ9.</text>
</comment>
<dbReference type="HAMAP" id="MF_03111">
    <property type="entry name" value="Coq4"/>
    <property type="match status" value="1"/>
</dbReference>
<evidence type="ECO:0000313" key="8">
    <source>
        <dbReference type="EMBL" id="KAJ3259613.1"/>
    </source>
</evidence>
<organism evidence="8 9">
    <name type="scientific">Boothiomyces macroporosus</name>
    <dbReference type="NCBI Taxonomy" id="261099"/>
    <lineage>
        <taxon>Eukaryota</taxon>
        <taxon>Fungi</taxon>
        <taxon>Fungi incertae sedis</taxon>
        <taxon>Chytridiomycota</taxon>
        <taxon>Chytridiomycota incertae sedis</taxon>
        <taxon>Chytridiomycetes</taxon>
        <taxon>Rhizophydiales</taxon>
        <taxon>Terramycetaceae</taxon>
        <taxon>Boothiomyces</taxon>
    </lineage>
</organism>
<comment type="similarity">
    <text evidence="7">Belongs to the COQ4 family.</text>
</comment>
<dbReference type="PANTHER" id="PTHR12922:SF7">
    <property type="entry name" value="UBIQUINONE BIOSYNTHESIS PROTEIN COQ4 HOMOLOG, MITOCHONDRIAL"/>
    <property type="match status" value="1"/>
</dbReference>
<dbReference type="Proteomes" id="UP001210925">
    <property type="component" value="Unassembled WGS sequence"/>
</dbReference>
<dbReference type="EMBL" id="JADGKB010000017">
    <property type="protein sequence ID" value="KAJ3259613.1"/>
    <property type="molecule type" value="Genomic_DNA"/>
</dbReference>
<dbReference type="PANTHER" id="PTHR12922">
    <property type="entry name" value="UBIQUINONE BIOSYNTHESIS PROTEIN"/>
    <property type="match status" value="1"/>
</dbReference>
<dbReference type="GO" id="GO:0120539">
    <property type="term" value="F:4-hydroxy-3-methoxy-5-polyprenylbenzoate decarboxylase activity"/>
    <property type="evidence" value="ECO:0007669"/>
    <property type="project" value="UniProtKB-EC"/>
</dbReference>
<feature type="binding site" evidence="7">
    <location>
        <position position="124"/>
    </location>
    <ligand>
        <name>Zn(2+)</name>
        <dbReference type="ChEBI" id="CHEBI:29105"/>
    </ligand>
</feature>
<comment type="pathway">
    <text evidence="7">Cofactor biosynthesis; ubiquinone biosynthesis.</text>
</comment>
<feature type="binding site" evidence="7">
    <location>
        <position position="127"/>
    </location>
    <ligand>
        <name>Zn(2+)</name>
        <dbReference type="ChEBI" id="CHEBI:29105"/>
    </ligand>
</feature>
<comment type="caution">
    <text evidence="8">The sequence shown here is derived from an EMBL/GenBank/DDBJ whole genome shotgun (WGS) entry which is preliminary data.</text>
</comment>
<keyword evidence="8" id="KW-0830">Ubiquinone</keyword>
<keyword evidence="3 7" id="KW-0496">Mitochondrion</keyword>
<dbReference type="Pfam" id="PF05019">
    <property type="entry name" value="Coq4"/>
    <property type="match status" value="1"/>
</dbReference>
<evidence type="ECO:0000256" key="2">
    <source>
        <dbReference type="ARBA" id="ARBA00022792"/>
    </source>
</evidence>
<keyword evidence="7" id="KW-0479">Metal-binding</keyword>
<gene>
    <name evidence="7 8" type="primary">COQ4</name>
    <name evidence="8" type="ORF">HK103_002167</name>
</gene>
<accession>A0AAD5UK21</accession>
<evidence type="ECO:0000256" key="5">
    <source>
        <dbReference type="ARBA" id="ARBA00023239"/>
    </source>
</evidence>
<protein>
    <recommendedName>
        <fullName evidence="6">4-hydroxy-3-methoxy-5-polyprenylbenzoate decarboxylase</fullName>
    </recommendedName>
</protein>
<evidence type="ECO:0000256" key="6">
    <source>
        <dbReference type="ARBA" id="ARBA00081568"/>
    </source>
</evidence>
<dbReference type="AlphaFoldDB" id="A0AAD5UK21"/>